<comment type="similarity">
    <text evidence="1 9">Belongs to the protein prenyltransferase subunit alpha family.</text>
</comment>
<keyword evidence="6" id="KW-0677">Repeat</keyword>
<evidence type="ECO:0000256" key="9">
    <source>
        <dbReference type="RuleBase" id="RU367120"/>
    </source>
</evidence>
<accession>A0A9C7PVG2</accession>
<dbReference type="FunFam" id="1.25.40.120:FF:000035">
    <property type="entry name" value="Geranylgeranyl transferase type-2 subunit alpha"/>
    <property type="match status" value="1"/>
</dbReference>
<dbReference type="Pfam" id="PF01239">
    <property type="entry name" value="PPTA"/>
    <property type="match status" value="5"/>
</dbReference>
<dbReference type="GO" id="GO:0005968">
    <property type="term" value="C:Rab-protein geranylgeranyltransferase complex"/>
    <property type="evidence" value="ECO:0007669"/>
    <property type="project" value="TreeGrafter"/>
</dbReference>
<dbReference type="AlphaFoldDB" id="A0A9C7PVG2"/>
<dbReference type="PANTHER" id="PTHR11129:SF2">
    <property type="entry name" value="GERANYLGERANYL TRANSFERASE TYPE-2 SUBUNIT ALPHA"/>
    <property type="match status" value="1"/>
</dbReference>
<evidence type="ECO:0000313" key="10">
    <source>
        <dbReference type="EMBL" id="GJQ10667.1"/>
    </source>
</evidence>
<dbReference type="GO" id="GO:0004663">
    <property type="term" value="F:Rab geranylgeranyltransferase activity"/>
    <property type="evidence" value="ECO:0007669"/>
    <property type="project" value="UniProtKB-UniRule"/>
</dbReference>
<dbReference type="Gene3D" id="1.25.40.120">
    <property type="entry name" value="Protein prenylyltransferase"/>
    <property type="match status" value="1"/>
</dbReference>
<name>A0A9C7PVG2_9RHOD</name>
<evidence type="ECO:0000256" key="5">
    <source>
        <dbReference type="ARBA" id="ARBA00022679"/>
    </source>
</evidence>
<evidence type="ECO:0000256" key="7">
    <source>
        <dbReference type="ARBA" id="ARBA00031267"/>
    </source>
</evidence>
<reference evidence="10" key="2">
    <citation type="submission" date="2022-01" db="EMBL/GenBank/DDBJ databases">
        <authorList>
            <person name="Hirooka S."/>
            <person name="Miyagishima S.Y."/>
        </authorList>
    </citation>
    <scope>NUCLEOTIDE SEQUENCE</scope>
    <source>
        <strain evidence="10">NBRC 102759</strain>
    </source>
</reference>
<dbReference type="PANTHER" id="PTHR11129">
    <property type="entry name" value="PROTEIN FARNESYLTRANSFERASE ALPHA SUBUNIT/RAB GERANYLGERANYL TRANSFERASE ALPHA SUBUNIT"/>
    <property type="match status" value="1"/>
</dbReference>
<dbReference type="SUPFAM" id="SSF48439">
    <property type="entry name" value="Protein prenylyltransferase"/>
    <property type="match status" value="1"/>
</dbReference>
<comment type="function">
    <text evidence="9">Catalyzes the transfer of a geranyl-geranyl moiety from geranyl-geranyl pyrophosphate to cysteines occuring in specific C-terminal amino acid sequences.</text>
</comment>
<dbReference type="PROSITE" id="PS51147">
    <property type="entry name" value="PFTA"/>
    <property type="match status" value="5"/>
</dbReference>
<organism evidence="10 11">
    <name type="scientific">Galdieria partita</name>
    <dbReference type="NCBI Taxonomy" id="83374"/>
    <lineage>
        <taxon>Eukaryota</taxon>
        <taxon>Rhodophyta</taxon>
        <taxon>Bangiophyceae</taxon>
        <taxon>Galdieriales</taxon>
        <taxon>Galdieriaceae</taxon>
        <taxon>Galdieria</taxon>
    </lineage>
</organism>
<dbReference type="GO" id="GO:0097354">
    <property type="term" value="P:prenylation"/>
    <property type="evidence" value="ECO:0007669"/>
    <property type="project" value="UniProtKB-UniRule"/>
</dbReference>
<evidence type="ECO:0000256" key="4">
    <source>
        <dbReference type="ARBA" id="ARBA00022602"/>
    </source>
</evidence>
<sequence>MHGVQSYVEPPEEDSARLISLAKEALEKWKQKDFSAEALSLVNRVLELNPDEYSLWNYHKRFVLNELERISQNEPSSLEEAQKQLFDSEFDLTQRALYRHPKAYSAWQHRIFLLKIANCYLPSTIYELYFKRELEICAKLLDLDDRNFHGWAHRMRVGDIRGLQPTREELQFVTERINANFSNYSAWHHRSRILPILYKDRQEQYFLAVQEDLELVKQAIFTEPEDQSAWFYFHWLLRGAPSCHATVSVLDIGNEILKKELSTLEELLVLEPKCKWALLIKFYLLQTFGDFDHAEAVLTTLQELDPLRNGYYVYLKEKMRRWSSKSH</sequence>
<evidence type="ECO:0000313" key="11">
    <source>
        <dbReference type="Proteomes" id="UP001061958"/>
    </source>
</evidence>
<comment type="caution">
    <text evidence="10">The sequence shown here is derived from an EMBL/GenBank/DDBJ whole genome shotgun (WGS) entry which is preliminary data.</text>
</comment>
<dbReference type="Proteomes" id="UP001061958">
    <property type="component" value="Unassembled WGS sequence"/>
</dbReference>
<reference evidence="10" key="1">
    <citation type="journal article" date="2022" name="Proc. Natl. Acad. Sci. U.S.A.">
        <title>Life cycle and functional genomics of the unicellular red alga Galdieria for elucidating algal and plant evolution and industrial use.</title>
        <authorList>
            <person name="Hirooka S."/>
            <person name="Itabashi T."/>
            <person name="Ichinose T.M."/>
            <person name="Onuma R."/>
            <person name="Fujiwara T."/>
            <person name="Yamashita S."/>
            <person name="Jong L.W."/>
            <person name="Tomita R."/>
            <person name="Iwane A.H."/>
            <person name="Miyagishima S.Y."/>
        </authorList>
    </citation>
    <scope>NUCLEOTIDE SEQUENCE</scope>
    <source>
        <strain evidence="10">NBRC 102759</strain>
    </source>
</reference>
<evidence type="ECO:0000256" key="6">
    <source>
        <dbReference type="ARBA" id="ARBA00022737"/>
    </source>
</evidence>
<evidence type="ECO:0000256" key="3">
    <source>
        <dbReference type="ARBA" id="ARBA00014772"/>
    </source>
</evidence>
<proteinExistence type="inferred from homology"/>
<protein>
    <recommendedName>
        <fullName evidence="3 9">Geranylgeranyl transferase type-2 subunit alpha</fullName>
        <ecNumber evidence="2 9">2.5.1.60</ecNumber>
    </recommendedName>
    <alternativeName>
        <fullName evidence="7 9">Geranylgeranyl transferase type II subunit alpha</fullName>
    </alternativeName>
</protein>
<keyword evidence="4 9" id="KW-0637">Prenyltransferase</keyword>
<comment type="catalytic activity">
    <reaction evidence="8 9">
        <text>geranylgeranyl diphosphate + L-cysteinyl-[protein] = S-geranylgeranyl-L-cysteinyl-[protein] + diphosphate</text>
        <dbReference type="Rhea" id="RHEA:21240"/>
        <dbReference type="Rhea" id="RHEA-COMP:10131"/>
        <dbReference type="Rhea" id="RHEA-COMP:11537"/>
        <dbReference type="ChEBI" id="CHEBI:29950"/>
        <dbReference type="ChEBI" id="CHEBI:33019"/>
        <dbReference type="ChEBI" id="CHEBI:57533"/>
        <dbReference type="ChEBI" id="CHEBI:86021"/>
        <dbReference type="EC" id="2.5.1.60"/>
    </reaction>
</comment>
<keyword evidence="5 9" id="KW-0808">Transferase</keyword>
<dbReference type="EMBL" id="BQMJ01000017">
    <property type="protein sequence ID" value="GJQ10667.1"/>
    <property type="molecule type" value="Genomic_DNA"/>
</dbReference>
<keyword evidence="11" id="KW-1185">Reference proteome</keyword>
<dbReference type="EC" id="2.5.1.60" evidence="2 9"/>
<dbReference type="InterPro" id="IPR002088">
    <property type="entry name" value="Prenyl_trans_a"/>
</dbReference>
<evidence type="ECO:0000256" key="1">
    <source>
        <dbReference type="ARBA" id="ARBA00006734"/>
    </source>
</evidence>
<gene>
    <name evidence="10" type="ORF">GpartN1_g2458.t1</name>
</gene>
<evidence type="ECO:0000256" key="2">
    <source>
        <dbReference type="ARBA" id="ARBA00012656"/>
    </source>
</evidence>
<dbReference type="OrthoDB" id="1658at2759"/>
<evidence type="ECO:0000256" key="8">
    <source>
        <dbReference type="ARBA" id="ARBA00047658"/>
    </source>
</evidence>